<feature type="compositionally biased region" description="Pro residues" evidence="2">
    <location>
        <begin position="162"/>
        <end position="183"/>
    </location>
</feature>
<gene>
    <name evidence="5" type="ORF">BSZ40_05120</name>
</gene>
<feature type="transmembrane region" description="Helical" evidence="3">
    <location>
        <begin position="197"/>
        <end position="216"/>
    </location>
</feature>
<feature type="region of interest" description="Disordered" evidence="2">
    <location>
        <begin position="1"/>
        <end position="191"/>
    </location>
</feature>
<dbReference type="InParanoid" id="A0A1Q5PW97"/>
<protein>
    <recommendedName>
        <fullName evidence="4">Cell envelope-related transcriptional attenuator domain-containing protein</fullName>
    </recommendedName>
</protein>
<dbReference type="InterPro" id="IPR004474">
    <property type="entry name" value="LytR_CpsA_psr"/>
</dbReference>
<accession>A0A1Q5PW97</accession>
<keyword evidence="3" id="KW-0472">Membrane</keyword>
<sequence>MSNPPSFTPRERGKRPSAAGARAVGHEIAAIPPRPRPSQPEARTTPRSIPPATVPPRPERRSPAVPPPAGAAPTRQAPAQRPATTAGPVRRSVRPAPQPPSEPTAVLPGRVGMAAAERDSATATGRTAVLPGRPRGARSPGSPAPVIAPRRASGPRGGPGGSQPPPPQPPPPGGRPPLPPGRPPSAGRRRGRRGRRVLVGFLVFVLVLGAWGMFLYSRANSLLQRVDALSAGADTPGTTYLIVGSDERGGDTWEDGTEGQRADTIMLLHQAPNGATALVSLPRDTLVEIPEYGWSKLNAAYAYGGAPLLVQTVEGLVGLHVDHYLQVGMGGLTRIVDAVGGVELCLDYDVDDPKSELVWQAGCHVADGPTALAFARMRYQDPEGDIGRARRQREVIAAISKNAARPGVFLNPKTTYDVATSFAGALSVDRETSLFDLASFAWAFKSVQGSGLTGAPPIEDPAYDAGAAGSAVLLVEDGYASTFFSQLREGTLQPESFNSAP</sequence>
<reference evidence="6" key="1">
    <citation type="submission" date="2016-12" db="EMBL/GenBank/DDBJ databases">
        <authorList>
            <person name="Meng X."/>
        </authorList>
    </citation>
    <scope>NUCLEOTIDE SEQUENCE [LARGE SCALE GENOMIC DNA]</scope>
    <source>
        <strain evidence="6">DSM 20732</strain>
    </source>
</reference>
<dbReference type="PANTHER" id="PTHR33392:SF6">
    <property type="entry name" value="POLYISOPRENYL-TEICHOIC ACID--PEPTIDOGLYCAN TEICHOIC ACID TRANSFERASE TAGU"/>
    <property type="match status" value="1"/>
</dbReference>
<comment type="similarity">
    <text evidence="1">Belongs to the LytR/CpsA/Psr (LCP) family.</text>
</comment>
<proteinExistence type="inferred from homology"/>
<evidence type="ECO:0000259" key="4">
    <source>
        <dbReference type="Pfam" id="PF03816"/>
    </source>
</evidence>
<dbReference type="EMBL" id="MQVS01000004">
    <property type="protein sequence ID" value="OKL51871.1"/>
    <property type="molecule type" value="Genomic_DNA"/>
</dbReference>
<feature type="compositionally biased region" description="Low complexity" evidence="2">
    <location>
        <begin position="71"/>
        <end position="88"/>
    </location>
</feature>
<evidence type="ECO:0000256" key="2">
    <source>
        <dbReference type="SAM" id="MobiDB-lite"/>
    </source>
</evidence>
<keyword evidence="3" id="KW-1133">Transmembrane helix</keyword>
<dbReference type="OrthoDB" id="9782542at2"/>
<organism evidence="5 6">
    <name type="scientific">Buchananella hordeovulneris</name>
    <dbReference type="NCBI Taxonomy" id="52770"/>
    <lineage>
        <taxon>Bacteria</taxon>
        <taxon>Bacillati</taxon>
        <taxon>Actinomycetota</taxon>
        <taxon>Actinomycetes</taxon>
        <taxon>Actinomycetales</taxon>
        <taxon>Actinomycetaceae</taxon>
        <taxon>Buchananella</taxon>
    </lineage>
</organism>
<evidence type="ECO:0000256" key="1">
    <source>
        <dbReference type="ARBA" id="ARBA00006068"/>
    </source>
</evidence>
<dbReference type="STRING" id="52770.BSZ40_05120"/>
<dbReference type="Gene3D" id="3.40.630.190">
    <property type="entry name" value="LCP protein"/>
    <property type="match status" value="1"/>
</dbReference>
<dbReference type="InterPro" id="IPR050922">
    <property type="entry name" value="LytR/CpsA/Psr_CW_biosynth"/>
</dbReference>
<dbReference type="PANTHER" id="PTHR33392">
    <property type="entry name" value="POLYISOPRENYL-TEICHOIC ACID--PEPTIDOGLYCAN TEICHOIC ACID TRANSFERASE TAGU"/>
    <property type="match status" value="1"/>
</dbReference>
<comment type="caution">
    <text evidence="5">The sequence shown here is derived from an EMBL/GenBank/DDBJ whole genome shotgun (WGS) entry which is preliminary data.</text>
</comment>
<evidence type="ECO:0000313" key="6">
    <source>
        <dbReference type="Proteomes" id="UP000185612"/>
    </source>
</evidence>
<name>A0A1Q5PW97_9ACTO</name>
<dbReference type="AlphaFoldDB" id="A0A1Q5PW97"/>
<dbReference type="RefSeq" id="WP_073823973.1">
    <property type="nucleotide sequence ID" value="NZ_JAUNKL010000002.1"/>
</dbReference>
<feature type="domain" description="Cell envelope-related transcriptional attenuator" evidence="4">
    <location>
        <begin position="261"/>
        <end position="403"/>
    </location>
</feature>
<dbReference type="Pfam" id="PF03816">
    <property type="entry name" value="LytR_cpsA_psr"/>
    <property type="match status" value="1"/>
</dbReference>
<evidence type="ECO:0000256" key="3">
    <source>
        <dbReference type="SAM" id="Phobius"/>
    </source>
</evidence>
<keyword evidence="6" id="KW-1185">Reference proteome</keyword>
<evidence type="ECO:0000313" key="5">
    <source>
        <dbReference type="EMBL" id="OKL51871.1"/>
    </source>
</evidence>
<keyword evidence="3" id="KW-0812">Transmembrane</keyword>
<dbReference type="NCBIfam" id="TIGR00350">
    <property type="entry name" value="lytR_cpsA_psr"/>
    <property type="match status" value="1"/>
</dbReference>
<dbReference type="PRINTS" id="PR01217">
    <property type="entry name" value="PRICHEXTENSN"/>
</dbReference>
<dbReference type="Proteomes" id="UP000185612">
    <property type="component" value="Unassembled WGS sequence"/>
</dbReference>